<accession>A0A840FUL3</accession>
<evidence type="ECO:0000259" key="1">
    <source>
        <dbReference type="Pfam" id="PF04002"/>
    </source>
</evidence>
<protein>
    <submittedName>
        <fullName evidence="2">DNA repair protein RadC</fullName>
    </submittedName>
</protein>
<dbReference type="EMBL" id="JACIFZ010000016">
    <property type="protein sequence ID" value="MBB4225873.1"/>
    <property type="molecule type" value="Genomic_DNA"/>
</dbReference>
<dbReference type="AlphaFoldDB" id="A0A840FUL3"/>
<evidence type="ECO:0000313" key="2">
    <source>
        <dbReference type="EMBL" id="MBB4225873.1"/>
    </source>
</evidence>
<evidence type="ECO:0000313" key="3">
    <source>
        <dbReference type="Proteomes" id="UP000524450"/>
    </source>
</evidence>
<feature type="domain" description="RadC-like JAB" evidence="1">
    <location>
        <begin position="3"/>
        <end position="45"/>
    </location>
</feature>
<gene>
    <name evidence="2" type="ORF">GGD71_006686</name>
</gene>
<comment type="caution">
    <text evidence="2">The sequence shown here is derived from an EMBL/GenBank/DDBJ whole genome shotgun (WGS) entry which is preliminary data.</text>
</comment>
<dbReference type="Pfam" id="PF04002">
    <property type="entry name" value="RadC"/>
    <property type="match status" value="1"/>
</dbReference>
<dbReference type="RefSeq" id="WP_184642580.1">
    <property type="nucleotide sequence ID" value="NZ_JACIFZ010000016.1"/>
</dbReference>
<organism evidence="2 3">
    <name type="scientific">Variovorax guangxiensis</name>
    <dbReference type="NCBI Taxonomy" id="1775474"/>
    <lineage>
        <taxon>Bacteria</taxon>
        <taxon>Pseudomonadati</taxon>
        <taxon>Pseudomonadota</taxon>
        <taxon>Betaproteobacteria</taxon>
        <taxon>Burkholderiales</taxon>
        <taxon>Comamonadaceae</taxon>
        <taxon>Variovorax</taxon>
    </lineage>
</organism>
<dbReference type="InterPro" id="IPR025657">
    <property type="entry name" value="RadC_JAB"/>
</dbReference>
<sequence length="46" mass="4837">MAELSRPNKALSRTLVAALTLVDVRVLDLLTVSGGTVLSMANRGLL</sequence>
<dbReference type="Proteomes" id="UP000524450">
    <property type="component" value="Unassembled WGS sequence"/>
</dbReference>
<reference evidence="2 3" key="1">
    <citation type="submission" date="2020-08" db="EMBL/GenBank/DDBJ databases">
        <title>Genomic Encyclopedia of Type Strains, Phase IV (KMG-V): Genome sequencing to study the core and pangenomes of soil and plant-associated prokaryotes.</title>
        <authorList>
            <person name="Whitman W."/>
        </authorList>
    </citation>
    <scope>NUCLEOTIDE SEQUENCE [LARGE SCALE GENOMIC DNA]</scope>
    <source>
        <strain evidence="2 3">34/80</strain>
    </source>
</reference>
<name>A0A840FUL3_9BURK</name>
<proteinExistence type="predicted"/>